<evidence type="ECO:0000256" key="2">
    <source>
        <dbReference type="ARBA" id="ARBA00023315"/>
    </source>
</evidence>
<accession>A0A0R1VBU7</accession>
<evidence type="ECO:0000259" key="3">
    <source>
        <dbReference type="PROSITE" id="PS51186"/>
    </source>
</evidence>
<protein>
    <submittedName>
        <fullName evidence="4">Streptothricine-acetyl-transferase</fullName>
    </submittedName>
</protein>
<dbReference type="PATRIC" id="fig|1423767.3.peg.1393"/>
<evidence type="ECO:0000313" key="5">
    <source>
        <dbReference type="Proteomes" id="UP000051307"/>
    </source>
</evidence>
<dbReference type="Pfam" id="PF00583">
    <property type="entry name" value="Acetyltransf_1"/>
    <property type="match status" value="1"/>
</dbReference>
<keyword evidence="1 4" id="KW-0808">Transferase</keyword>
<dbReference type="GO" id="GO:0016747">
    <property type="term" value="F:acyltransferase activity, transferring groups other than amino-acyl groups"/>
    <property type="evidence" value="ECO:0007669"/>
    <property type="project" value="InterPro"/>
</dbReference>
<dbReference type="eggNOG" id="COG0456">
    <property type="taxonomic scope" value="Bacteria"/>
</dbReference>
<dbReference type="InterPro" id="IPR000182">
    <property type="entry name" value="GNAT_dom"/>
</dbReference>
<name>A0A0R1VBU7_9LACO</name>
<evidence type="ECO:0000313" key="4">
    <source>
        <dbReference type="EMBL" id="KRM02958.1"/>
    </source>
</evidence>
<keyword evidence="2" id="KW-0012">Acyltransferase</keyword>
<dbReference type="CDD" id="cd04301">
    <property type="entry name" value="NAT_SF"/>
    <property type="match status" value="1"/>
</dbReference>
<evidence type="ECO:0000256" key="1">
    <source>
        <dbReference type="ARBA" id="ARBA00022679"/>
    </source>
</evidence>
<sequence>MSQIVIRKIDAAHNKDARIPNQPFEIWGRMIPSIDHGKWSYEVEKNEKPTQDCFPDERYNVTKDDATFLGAYDGDTCVGLAVLRKDMFRYLYLDDLKVNRDYRGQGVGGKLIEACMHKAEKLGMQGVYTIGQDTNASACLFYLKHSFDIGGFDNRSYRGTAQEDSANIFFYRDLKND</sequence>
<reference evidence="4 5" key="1">
    <citation type="journal article" date="2015" name="Genome Announc.">
        <title>Expanding the biotechnology potential of lactobacilli through comparative genomics of 213 strains and associated genera.</title>
        <authorList>
            <person name="Sun Z."/>
            <person name="Harris H.M."/>
            <person name="McCann A."/>
            <person name="Guo C."/>
            <person name="Argimon S."/>
            <person name="Zhang W."/>
            <person name="Yang X."/>
            <person name="Jeffery I.B."/>
            <person name="Cooney J.C."/>
            <person name="Kagawa T.F."/>
            <person name="Liu W."/>
            <person name="Song Y."/>
            <person name="Salvetti E."/>
            <person name="Wrobel A."/>
            <person name="Rasinkangas P."/>
            <person name="Parkhill J."/>
            <person name="Rea M.C."/>
            <person name="O'Sullivan O."/>
            <person name="Ritari J."/>
            <person name="Douillard F.P."/>
            <person name="Paul Ross R."/>
            <person name="Yang R."/>
            <person name="Briner A.E."/>
            <person name="Felis G.E."/>
            <person name="de Vos W.M."/>
            <person name="Barrangou R."/>
            <person name="Klaenhammer T.R."/>
            <person name="Caufield P.W."/>
            <person name="Cui Y."/>
            <person name="Zhang H."/>
            <person name="O'Toole P.W."/>
        </authorList>
    </citation>
    <scope>NUCLEOTIDE SEQUENCE [LARGE SCALE GENOMIC DNA]</scope>
    <source>
        <strain evidence="4 5">DSM 16761</strain>
    </source>
</reference>
<dbReference type="PRINTS" id="PR01754">
    <property type="entry name" value="SACTRNSFRASE"/>
</dbReference>
<dbReference type="InterPro" id="IPR016181">
    <property type="entry name" value="Acyl_CoA_acyltransferase"/>
</dbReference>
<dbReference type="Proteomes" id="UP000051307">
    <property type="component" value="Unassembled WGS sequence"/>
</dbReference>
<dbReference type="PROSITE" id="PS51186">
    <property type="entry name" value="GNAT"/>
    <property type="match status" value="1"/>
</dbReference>
<dbReference type="AlphaFoldDB" id="A0A0R1VBU7"/>
<dbReference type="OrthoDB" id="9800193at2"/>
<feature type="domain" description="N-acetyltransferase" evidence="3">
    <location>
        <begin position="29"/>
        <end position="175"/>
    </location>
</feature>
<dbReference type="PANTHER" id="PTHR42919:SF8">
    <property type="entry name" value="N-ALPHA-ACETYLTRANSFERASE 50"/>
    <property type="match status" value="1"/>
</dbReference>
<dbReference type="RefSeq" id="WP_034532898.1">
    <property type="nucleotide sequence ID" value="NZ_AZFU01000034.1"/>
</dbReference>
<dbReference type="EMBL" id="AZFU01000034">
    <property type="protein sequence ID" value="KRM02958.1"/>
    <property type="molecule type" value="Genomic_DNA"/>
</dbReference>
<proteinExistence type="predicted"/>
<dbReference type="SUPFAM" id="SSF55729">
    <property type="entry name" value="Acyl-CoA N-acyltransferases (Nat)"/>
    <property type="match status" value="1"/>
</dbReference>
<dbReference type="PANTHER" id="PTHR42919">
    <property type="entry name" value="N-ALPHA-ACETYLTRANSFERASE"/>
    <property type="match status" value="1"/>
</dbReference>
<dbReference type="Gene3D" id="3.40.630.30">
    <property type="match status" value="1"/>
</dbReference>
<comment type="caution">
    <text evidence="4">The sequence shown here is derived from an EMBL/GenBank/DDBJ whole genome shotgun (WGS) entry which is preliminary data.</text>
</comment>
<dbReference type="InterPro" id="IPR051556">
    <property type="entry name" value="N-term/lysine_N-AcTrnsfr"/>
</dbReference>
<dbReference type="InterPro" id="IPR008125">
    <property type="entry name" value="Streptothricin_AcTrfase"/>
</dbReference>
<gene>
    <name evidence="4" type="ORF">FC59_GL001341</name>
</gene>
<organism evidence="4 5">
    <name type="scientific">Lactobacillus kitasatonis DSM 16761 = JCM 1039</name>
    <dbReference type="NCBI Taxonomy" id="1423767"/>
    <lineage>
        <taxon>Bacteria</taxon>
        <taxon>Bacillati</taxon>
        <taxon>Bacillota</taxon>
        <taxon>Bacilli</taxon>
        <taxon>Lactobacillales</taxon>
        <taxon>Lactobacillaceae</taxon>
        <taxon>Lactobacillus</taxon>
    </lineage>
</organism>